<keyword evidence="2 3" id="KW-0378">Hydrolase</keyword>
<gene>
    <name evidence="3" type="ORF">MNBD_ACTINO02-2405</name>
</gene>
<dbReference type="InterPro" id="IPR033199">
    <property type="entry name" value="DDAH-like"/>
</dbReference>
<dbReference type="SUPFAM" id="SSF55909">
    <property type="entry name" value="Pentein"/>
    <property type="match status" value="1"/>
</dbReference>
<evidence type="ECO:0000313" key="3">
    <source>
        <dbReference type="EMBL" id="VAW06958.1"/>
    </source>
</evidence>
<name>A0A3B0SNB7_9ZZZZ</name>
<dbReference type="GO" id="GO:0016403">
    <property type="term" value="F:dimethylargininase activity"/>
    <property type="evidence" value="ECO:0007669"/>
    <property type="project" value="UniProtKB-EC"/>
</dbReference>
<dbReference type="PANTHER" id="PTHR12737:SF9">
    <property type="entry name" value="DIMETHYLARGININASE"/>
    <property type="match status" value="1"/>
</dbReference>
<dbReference type="GO" id="GO:0000052">
    <property type="term" value="P:citrulline metabolic process"/>
    <property type="evidence" value="ECO:0007669"/>
    <property type="project" value="TreeGrafter"/>
</dbReference>
<evidence type="ECO:0000256" key="2">
    <source>
        <dbReference type="ARBA" id="ARBA00022801"/>
    </source>
</evidence>
<protein>
    <submittedName>
        <fullName evidence="3">NG,NG-dimethylarginine dimethylaminohydrolase 1</fullName>
        <ecNumber evidence="3">3.5.3.18</ecNumber>
    </submittedName>
</protein>
<dbReference type="Gene3D" id="3.75.10.10">
    <property type="entry name" value="L-arginine/glycine Amidinotransferase, Chain A"/>
    <property type="match status" value="1"/>
</dbReference>
<evidence type="ECO:0000256" key="1">
    <source>
        <dbReference type="ARBA" id="ARBA00008532"/>
    </source>
</evidence>
<dbReference type="AlphaFoldDB" id="A0A3B0SNB7"/>
<dbReference type="GO" id="GO:0045429">
    <property type="term" value="P:positive regulation of nitric oxide biosynthetic process"/>
    <property type="evidence" value="ECO:0007669"/>
    <property type="project" value="TreeGrafter"/>
</dbReference>
<comment type="similarity">
    <text evidence="1">Belongs to the DDAH family.</text>
</comment>
<sequence length="272" mass="30519">MQWGMRYLMCPPEYFDVTYSINPWMDVSEPVDRDLAARQWGTLKTALEAAGASVEVLPPQPGLPDMVFTANHGVVANRQFVPARLSFDQRQGEPTHTGRWMEEHAFGIVQVATPGPHEGAGDCLPWRQDLFAGYGQRSDRRSWEDVAIKTGWTIHTIHLTDPRFYHIDLVLCPLDDEHAIIAPSGIAREDLPRLLDLIPQPLILTPREELQFMMNSVVVGSTVVMPACSDRVRHTLREWGFTVVVVDVSEFLKAGGAVRCLTLALDVELRLP</sequence>
<organism evidence="3">
    <name type="scientific">hydrothermal vent metagenome</name>
    <dbReference type="NCBI Taxonomy" id="652676"/>
    <lineage>
        <taxon>unclassified sequences</taxon>
        <taxon>metagenomes</taxon>
        <taxon>ecological metagenomes</taxon>
    </lineage>
</organism>
<dbReference type="GO" id="GO:0006525">
    <property type="term" value="P:arginine metabolic process"/>
    <property type="evidence" value="ECO:0007669"/>
    <property type="project" value="TreeGrafter"/>
</dbReference>
<proteinExistence type="inferred from homology"/>
<dbReference type="EC" id="3.5.3.18" evidence="3"/>
<dbReference type="Pfam" id="PF19420">
    <property type="entry name" value="DDAH_eukar"/>
    <property type="match status" value="1"/>
</dbReference>
<reference evidence="3" key="1">
    <citation type="submission" date="2018-06" db="EMBL/GenBank/DDBJ databases">
        <authorList>
            <person name="Zhirakovskaya E."/>
        </authorList>
    </citation>
    <scope>NUCLEOTIDE SEQUENCE</scope>
</reference>
<dbReference type="GO" id="GO:0016597">
    <property type="term" value="F:amino acid binding"/>
    <property type="evidence" value="ECO:0007669"/>
    <property type="project" value="TreeGrafter"/>
</dbReference>
<dbReference type="PANTHER" id="PTHR12737">
    <property type="entry name" value="DIMETHYLARGININE DIMETHYLAMINOHYDROLASE"/>
    <property type="match status" value="1"/>
</dbReference>
<accession>A0A3B0SNB7</accession>
<dbReference type="EMBL" id="UOEK01000376">
    <property type="protein sequence ID" value="VAW06958.1"/>
    <property type="molecule type" value="Genomic_DNA"/>
</dbReference>